<dbReference type="Pfam" id="PF02321">
    <property type="entry name" value="OEP"/>
    <property type="match status" value="1"/>
</dbReference>
<name>A0A178IQ10_9BACT</name>
<evidence type="ECO:0000313" key="3">
    <source>
        <dbReference type="Proteomes" id="UP000078486"/>
    </source>
</evidence>
<organism evidence="2 3">
    <name type="scientific">Termitidicoccus mucosus</name>
    <dbReference type="NCBI Taxonomy" id="1184151"/>
    <lineage>
        <taxon>Bacteria</taxon>
        <taxon>Pseudomonadati</taxon>
        <taxon>Verrucomicrobiota</taxon>
        <taxon>Opitutia</taxon>
        <taxon>Opitutales</taxon>
        <taxon>Opitutaceae</taxon>
        <taxon>Termitidicoccus</taxon>
    </lineage>
</organism>
<evidence type="ECO:0000313" key="2">
    <source>
        <dbReference type="EMBL" id="OAM91329.1"/>
    </source>
</evidence>
<dbReference type="Proteomes" id="UP000078486">
    <property type="component" value="Unassembled WGS sequence"/>
</dbReference>
<dbReference type="GO" id="GO:0015562">
    <property type="term" value="F:efflux transmembrane transporter activity"/>
    <property type="evidence" value="ECO:0007669"/>
    <property type="project" value="InterPro"/>
</dbReference>
<dbReference type="InterPro" id="IPR010131">
    <property type="entry name" value="MdtP/NodT-like"/>
</dbReference>
<keyword evidence="3" id="KW-1185">Reference proteome</keyword>
<dbReference type="PANTHER" id="PTHR30203:SF24">
    <property type="entry name" value="BLR4935 PROTEIN"/>
    <property type="match status" value="1"/>
</dbReference>
<dbReference type="PROSITE" id="PS51257">
    <property type="entry name" value="PROKAR_LIPOPROTEIN"/>
    <property type="match status" value="1"/>
</dbReference>
<dbReference type="InterPro" id="IPR003423">
    <property type="entry name" value="OMP_efflux"/>
</dbReference>
<reference evidence="2 3" key="1">
    <citation type="submission" date="2016-01" db="EMBL/GenBank/DDBJ databases">
        <title>High potential of lignocellulose degradation of a new Verrucomicrobia species.</title>
        <authorList>
            <person name="Wang Y."/>
            <person name="Shi Y."/>
            <person name="Qiu Z."/>
            <person name="Liu S."/>
            <person name="Yang H."/>
        </authorList>
    </citation>
    <scope>NUCLEOTIDE SEQUENCE [LARGE SCALE GENOMIC DNA]</scope>
    <source>
        <strain evidence="2 3">TSB47</strain>
    </source>
</reference>
<dbReference type="STRING" id="1184151.AW736_03725"/>
<accession>A0A178IQ10</accession>
<dbReference type="SUPFAM" id="SSF56954">
    <property type="entry name" value="Outer membrane efflux proteins (OEP)"/>
    <property type="match status" value="1"/>
</dbReference>
<gene>
    <name evidence="2" type="ORF">AW736_03725</name>
</gene>
<comment type="caution">
    <text evidence="2">The sequence shown here is derived from an EMBL/GenBank/DDBJ whole genome shotgun (WGS) entry which is preliminary data.</text>
</comment>
<dbReference type="PANTHER" id="PTHR30203">
    <property type="entry name" value="OUTER MEMBRANE CATION EFFLUX PROTEIN"/>
    <property type="match status" value="1"/>
</dbReference>
<protein>
    <recommendedName>
        <fullName evidence="4">Transporter</fullName>
    </recommendedName>
</protein>
<dbReference type="Gene3D" id="1.20.1600.10">
    <property type="entry name" value="Outer membrane efflux proteins (OEP)"/>
    <property type="match status" value="1"/>
</dbReference>
<dbReference type="RefSeq" id="WP_068768908.1">
    <property type="nucleotide sequence ID" value="NZ_CP109796.1"/>
</dbReference>
<evidence type="ECO:0000256" key="1">
    <source>
        <dbReference type="ARBA" id="ARBA00007613"/>
    </source>
</evidence>
<comment type="similarity">
    <text evidence="1">Belongs to the outer membrane factor (OMF) (TC 1.B.17) family.</text>
</comment>
<proteinExistence type="inferred from homology"/>
<sequence>MIPYRIISLASVAVVAAAFSSGCRTPSYEKRARDDVAAIARNLRPEGGAVELPVLASASPASDYLRFALLKHPQVEAAFYEWRASVEAITPARSQPDPKLTFEADIADMVMTAMPGLMFDFMGWGKRAAMGREATAAGAVAYRDYVTTVLTTATAVRKAWVELAYIEEAVALRQRSASVLGQSVEMAQADYATGRGMASLEKQTGILNESEKLKTALATLADQRVAARARFKAALGLRREEPDPVWPAQPFPSAPLPDEETLWRRLSAANPRVASMRAMVDMAVAAVAVARRSGSPDFTAGLMADLKADPLMVRPSATMTLPIWRDKIAAAIASADARRLAAEARLDAERIAMAAELAQMLFMAREADRMIAYIDAAALPNIERALASAEGGYQSGMGDFVTLAGIRLMELDMRLEQAAARRERETALADISLLVAGDVPADGLLLTSSK</sequence>
<dbReference type="AlphaFoldDB" id="A0A178IQ10"/>
<evidence type="ECO:0008006" key="4">
    <source>
        <dbReference type="Google" id="ProtNLM"/>
    </source>
</evidence>
<dbReference type="EMBL" id="LRRQ01000030">
    <property type="protein sequence ID" value="OAM91329.1"/>
    <property type="molecule type" value="Genomic_DNA"/>
</dbReference>